<dbReference type="PANTHER" id="PTHR11432:SF3">
    <property type="entry name" value="NADH-UBIQUINONE OXIDOREDUCTASE CHAIN 1"/>
    <property type="match status" value="1"/>
</dbReference>
<dbReference type="InterPro" id="IPR001694">
    <property type="entry name" value="NADH_UbQ_OxRdtase_su1/FPO"/>
</dbReference>
<evidence type="ECO:0000256" key="10">
    <source>
        <dbReference type="SAM" id="Phobius"/>
    </source>
</evidence>
<keyword evidence="7 10" id="KW-0472">Membrane</keyword>
<organism evidence="11">
    <name type="scientific">Dysdera nesiotes</name>
    <dbReference type="NCBI Taxonomy" id="119136"/>
    <lineage>
        <taxon>Eukaryota</taxon>
        <taxon>Metazoa</taxon>
        <taxon>Ecdysozoa</taxon>
        <taxon>Arthropoda</taxon>
        <taxon>Chelicerata</taxon>
        <taxon>Arachnida</taxon>
        <taxon>Araneae</taxon>
        <taxon>Araneomorphae</taxon>
        <taxon>Haplogynae</taxon>
        <taxon>Dysderoidea</taxon>
        <taxon>Dysderidae</taxon>
        <taxon>Dysdera</taxon>
    </lineage>
</organism>
<evidence type="ECO:0000256" key="8">
    <source>
        <dbReference type="RuleBase" id="RU000471"/>
    </source>
</evidence>
<keyword evidence="9 11" id="KW-0496">Mitochondrion</keyword>
<protein>
    <recommendedName>
        <fullName evidence="3 9">NADH-ubiquinone oxidoreductase chain 1</fullName>
        <ecNumber evidence="9">7.1.1.2</ecNumber>
    </recommendedName>
</protein>
<feature type="transmembrane region" description="Helical" evidence="10">
    <location>
        <begin position="69"/>
        <end position="87"/>
    </location>
</feature>
<accession>B3TFK8</accession>
<dbReference type="Pfam" id="PF00146">
    <property type="entry name" value="NADHdh"/>
    <property type="match status" value="1"/>
</dbReference>
<evidence type="ECO:0000256" key="5">
    <source>
        <dbReference type="ARBA" id="ARBA00022692"/>
    </source>
</evidence>
<geneLocation type="mitochondrion" evidence="11"/>
<dbReference type="EC" id="7.1.1.2" evidence="9"/>
<dbReference type="GO" id="GO:0003954">
    <property type="term" value="F:NADH dehydrogenase activity"/>
    <property type="evidence" value="ECO:0007669"/>
    <property type="project" value="TreeGrafter"/>
</dbReference>
<name>B3TFK8_9ARAC</name>
<evidence type="ECO:0000256" key="1">
    <source>
        <dbReference type="ARBA" id="ARBA00004141"/>
    </source>
</evidence>
<keyword evidence="9" id="KW-0830">Ubiquinone</keyword>
<keyword evidence="6 10" id="KW-1133">Transmembrane helix</keyword>
<dbReference type="GO" id="GO:0008137">
    <property type="term" value="F:NADH dehydrogenase (ubiquinone) activity"/>
    <property type="evidence" value="ECO:0007669"/>
    <property type="project" value="UniProtKB-EC"/>
</dbReference>
<gene>
    <name evidence="11" type="primary">nad1</name>
</gene>
<evidence type="ECO:0000256" key="7">
    <source>
        <dbReference type="ARBA" id="ARBA00023136"/>
    </source>
</evidence>
<evidence type="ECO:0000256" key="3">
    <source>
        <dbReference type="ARBA" id="ARBA00021009"/>
    </source>
</evidence>
<evidence type="ECO:0000313" key="11">
    <source>
        <dbReference type="EMBL" id="ABY26057.1"/>
    </source>
</evidence>
<dbReference type="GO" id="GO:0009060">
    <property type="term" value="P:aerobic respiration"/>
    <property type="evidence" value="ECO:0007669"/>
    <property type="project" value="TreeGrafter"/>
</dbReference>
<comment type="subcellular location">
    <subcellularLocation>
        <location evidence="1">Membrane</location>
        <topology evidence="1">Multi-pass membrane protein</topology>
    </subcellularLocation>
    <subcellularLocation>
        <location evidence="8">Mitochondrion inner membrane</location>
        <topology evidence="8">Multi-pass membrane protein</topology>
    </subcellularLocation>
</comment>
<dbReference type="EMBL" id="EU139647">
    <property type="protein sequence ID" value="ABY26057.1"/>
    <property type="molecule type" value="Genomic_DNA"/>
</dbReference>
<keyword evidence="8" id="KW-0520">NAD</keyword>
<evidence type="ECO:0000256" key="9">
    <source>
        <dbReference type="RuleBase" id="RU000473"/>
    </source>
</evidence>
<comment type="similarity">
    <text evidence="2 8">Belongs to the complex I subunit 1 family.</text>
</comment>
<comment type="catalytic activity">
    <reaction evidence="9">
        <text>a ubiquinone + NADH + 5 H(+)(in) = a ubiquinol + NAD(+) + 4 H(+)(out)</text>
        <dbReference type="Rhea" id="RHEA:29091"/>
        <dbReference type="Rhea" id="RHEA-COMP:9565"/>
        <dbReference type="Rhea" id="RHEA-COMP:9566"/>
        <dbReference type="ChEBI" id="CHEBI:15378"/>
        <dbReference type="ChEBI" id="CHEBI:16389"/>
        <dbReference type="ChEBI" id="CHEBI:17976"/>
        <dbReference type="ChEBI" id="CHEBI:57540"/>
        <dbReference type="ChEBI" id="CHEBI:57945"/>
        <dbReference type="EC" id="7.1.1.2"/>
    </reaction>
</comment>
<dbReference type="PANTHER" id="PTHR11432">
    <property type="entry name" value="NADH DEHYDROGENASE SUBUNIT 1"/>
    <property type="match status" value="1"/>
</dbReference>
<keyword evidence="5 8" id="KW-0812">Transmembrane</keyword>
<keyword evidence="4" id="KW-0813">Transport</keyword>
<dbReference type="AlphaFoldDB" id="B3TFK8"/>
<evidence type="ECO:0000256" key="6">
    <source>
        <dbReference type="ARBA" id="ARBA00022989"/>
    </source>
</evidence>
<dbReference type="GO" id="GO:0005743">
    <property type="term" value="C:mitochondrial inner membrane"/>
    <property type="evidence" value="ECO:0007669"/>
    <property type="project" value="UniProtKB-SubCell"/>
</dbReference>
<evidence type="ECO:0000256" key="4">
    <source>
        <dbReference type="ARBA" id="ARBA00022448"/>
    </source>
</evidence>
<evidence type="ECO:0000256" key="2">
    <source>
        <dbReference type="ARBA" id="ARBA00010535"/>
    </source>
</evidence>
<proteinExistence type="inferred from homology"/>
<reference evidence="11" key="1">
    <citation type="journal article" date="2008" name="Biol. J. Linn. Soc. Lond.">
        <title>Patterns of diversification on old volcanic islands as revealed by the woodlouse-hunter spider genus Dysdera (Araneae, Dysderidae) in the eastern Canary Islands.</title>
        <authorList>
            <person name="Macias-Hernandez N."/>
            <person name="Oromi P."/>
            <person name="Arnedo M.A."/>
        </authorList>
    </citation>
    <scope>NUCLEOTIDE SEQUENCE</scope>
</reference>
<sequence length="112" mass="12744">MPEIFNILISLISILISMAFFTILERKILSYIQLRKGPNKVSLMGILQPFSDALKLFNKTFTLPTMSNFTLILLAPLLTFFLSLIMWPLLPLSSFNIIDSSFNLLILFIISS</sequence>
<feature type="transmembrane region" description="Helical" evidence="10">
    <location>
        <begin position="6"/>
        <end position="24"/>
    </location>
</feature>